<dbReference type="InterPro" id="IPR002347">
    <property type="entry name" value="SDR_fam"/>
</dbReference>
<dbReference type="Proteomes" id="UP000571084">
    <property type="component" value="Unassembled WGS sequence"/>
</dbReference>
<dbReference type="InterPro" id="IPR051468">
    <property type="entry name" value="Fungal_SecMetab_SDRs"/>
</dbReference>
<reference evidence="1 2" key="1">
    <citation type="submission" date="2020-08" db="EMBL/GenBank/DDBJ databases">
        <title>Genomic Encyclopedia of Type Strains, Phase IV (KMG-IV): sequencing the most valuable type-strain genomes for metagenomic binning, comparative biology and taxonomic classification.</title>
        <authorList>
            <person name="Goeker M."/>
        </authorList>
    </citation>
    <scope>NUCLEOTIDE SEQUENCE [LARGE SCALE GENOMIC DNA]</scope>
    <source>
        <strain evidence="1 2">DSM 23240</strain>
    </source>
</reference>
<organism evidence="1 2">
    <name type="scientific">Glaciimonas immobilis</name>
    <dbReference type="NCBI Taxonomy" id="728004"/>
    <lineage>
        <taxon>Bacteria</taxon>
        <taxon>Pseudomonadati</taxon>
        <taxon>Pseudomonadota</taxon>
        <taxon>Betaproteobacteria</taxon>
        <taxon>Burkholderiales</taxon>
        <taxon>Oxalobacteraceae</taxon>
        <taxon>Glaciimonas</taxon>
    </lineage>
</organism>
<dbReference type="AlphaFoldDB" id="A0A840RZ88"/>
<dbReference type="SUPFAM" id="SSF51735">
    <property type="entry name" value="NAD(P)-binding Rossmann-fold domains"/>
    <property type="match status" value="1"/>
</dbReference>
<dbReference type="GO" id="GO:0005737">
    <property type="term" value="C:cytoplasm"/>
    <property type="evidence" value="ECO:0007669"/>
    <property type="project" value="TreeGrafter"/>
</dbReference>
<keyword evidence="2" id="KW-1185">Reference proteome</keyword>
<evidence type="ECO:0000313" key="1">
    <source>
        <dbReference type="EMBL" id="MBB5202176.1"/>
    </source>
</evidence>
<protein>
    <submittedName>
        <fullName evidence="1">NAD(P)-dependent dehydrogenase (Short-subunit alcohol dehydrogenase family)</fullName>
    </submittedName>
</protein>
<dbReference type="InterPro" id="IPR036291">
    <property type="entry name" value="NAD(P)-bd_dom_sf"/>
</dbReference>
<dbReference type="EMBL" id="JACHHQ010000011">
    <property type="protein sequence ID" value="MBB5202176.1"/>
    <property type="molecule type" value="Genomic_DNA"/>
</dbReference>
<dbReference type="PANTHER" id="PTHR43544:SF12">
    <property type="entry name" value="NAD(P)-BINDING ROSSMANN-FOLD SUPERFAMILY PROTEIN"/>
    <property type="match status" value="1"/>
</dbReference>
<sequence length="233" mass="25534">MKMQSFPPNFKAIIIGGSGALGSAFVAALESEPHCALVESLHRHSQPAIDFDDESSIAEAVDTLSSMGPFHLIINAAGMLHTPKFMPEKKLGDLQYDQMMETFRANAFGPAILIRHFSQLLDRERGVMAILSAKVGSIEDNRLGGWYSYRASKAALNMFIKTAAIELKRTKPNVALIALHPGTVNSRLSQPFRGAQIGRTPDVAVTDMLSVIDQLRPDDTGQFYSYNGSKLPW</sequence>
<dbReference type="RefSeq" id="WP_168057013.1">
    <property type="nucleotide sequence ID" value="NZ_JAAOZT010000013.1"/>
</dbReference>
<dbReference type="PANTHER" id="PTHR43544">
    <property type="entry name" value="SHORT-CHAIN DEHYDROGENASE/REDUCTASE"/>
    <property type="match status" value="1"/>
</dbReference>
<dbReference type="Gene3D" id="3.40.50.720">
    <property type="entry name" value="NAD(P)-binding Rossmann-like Domain"/>
    <property type="match status" value="1"/>
</dbReference>
<name>A0A840RZ88_9BURK</name>
<proteinExistence type="predicted"/>
<comment type="caution">
    <text evidence="1">The sequence shown here is derived from an EMBL/GenBank/DDBJ whole genome shotgun (WGS) entry which is preliminary data.</text>
</comment>
<dbReference type="PRINTS" id="PR00081">
    <property type="entry name" value="GDHRDH"/>
</dbReference>
<accession>A0A840RZ88</accession>
<gene>
    <name evidence="1" type="ORF">HNR39_004040</name>
</gene>
<evidence type="ECO:0000313" key="2">
    <source>
        <dbReference type="Proteomes" id="UP000571084"/>
    </source>
</evidence>
<dbReference type="GO" id="GO:0016491">
    <property type="term" value="F:oxidoreductase activity"/>
    <property type="evidence" value="ECO:0007669"/>
    <property type="project" value="TreeGrafter"/>
</dbReference>
<dbReference type="Pfam" id="PF00106">
    <property type="entry name" value="adh_short"/>
    <property type="match status" value="1"/>
</dbReference>